<dbReference type="SUPFAM" id="SSF53041">
    <property type="entry name" value="Resolvase-like"/>
    <property type="match status" value="1"/>
</dbReference>
<dbReference type="Pfam" id="PF07508">
    <property type="entry name" value="Recombinase"/>
    <property type="match status" value="1"/>
</dbReference>
<dbReference type="SMART" id="SM00857">
    <property type="entry name" value="Resolvase"/>
    <property type="match status" value="1"/>
</dbReference>
<dbReference type="Gene3D" id="3.40.50.1390">
    <property type="entry name" value="Resolvase, N-terminal catalytic domain"/>
    <property type="match status" value="1"/>
</dbReference>
<keyword evidence="6" id="KW-0175">Coiled coil</keyword>
<dbReference type="InterPro" id="IPR038109">
    <property type="entry name" value="DNA_bind_recomb_sf"/>
</dbReference>
<evidence type="ECO:0000313" key="8">
    <source>
        <dbReference type="EMBL" id="MBS3849766.1"/>
    </source>
</evidence>
<dbReference type="Pfam" id="PF13408">
    <property type="entry name" value="Zn_ribbon_recom"/>
    <property type="match status" value="1"/>
</dbReference>
<protein>
    <submittedName>
        <fullName evidence="8">Recombinase family protein</fullName>
    </submittedName>
</protein>
<dbReference type="RefSeq" id="WP_212659399.1">
    <property type="nucleotide sequence ID" value="NZ_JAGXTP010000002.1"/>
</dbReference>
<dbReference type="GO" id="GO:0003677">
    <property type="term" value="F:DNA binding"/>
    <property type="evidence" value="ECO:0007669"/>
    <property type="project" value="UniProtKB-KW"/>
</dbReference>
<proteinExistence type="predicted"/>
<dbReference type="Pfam" id="PF00239">
    <property type="entry name" value="Resolvase"/>
    <property type="match status" value="1"/>
</dbReference>
<dbReference type="GO" id="GO:0000150">
    <property type="term" value="F:DNA strand exchange activity"/>
    <property type="evidence" value="ECO:0007669"/>
    <property type="project" value="InterPro"/>
</dbReference>
<dbReference type="GO" id="GO:0015074">
    <property type="term" value="P:DNA integration"/>
    <property type="evidence" value="ECO:0007669"/>
    <property type="project" value="UniProtKB-KW"/>
</dbReference>
<dbReference type="EMBL" id="JAGXTP010000002">
    <property type="protein sequence ID" value="MBS3849766.1"/>
    <property type="molecule type" value="Genomic_DNA"/>
</dbReference>
<dbReference type="InterPro" id="IPR011109">
    <property type="entry name" value="DNA_bind_recombinase_dom"/>
</dbReference>
<evidence type="ECO:0000259" key="7">
    <source>
        <dbReference type="PROSITE" id="PS51737"/>
    </source>
</evidence>
<dbReference type="Gene3D" id="3.90.1750.20">
    <property type="entry name" value="Putative Large Serine Recombinase, Chain B, Domain 2"/>
    <property type="match status" value="1"/>
</dbReference>
<dbReference type="PANTHER" id="PTHR30461">
    <property type="entry name" value="DNA-INVERTASE FROM LAMBDOID PROPHAGE"/>
    <property type="match status" value="1"/>
</dbReference>
<dbReference type="PANTHER" id="PTHR30461:SF23">
    <property type="entry name" value="DNA RECOMBINASE-RELATED"/>
    <property type="match status" value="1"/>
</dbReference>
<evidence type="ECO:0000256" key="6">
    <source>
        <dbReference type="SAM" id="Coils"/>
    </source>
</evidence>
<evidence type="ECO:0000256" key="3">
    <source>
        <dbReference type="ARBA" id="ARBA00023172"/>
    </source>
</evidence>
<dbReference type="InterPro" id="IPR025827">
    <property type="entry name" value="Zn_ribbon_recom_dom"/>
</dbReference>
<evidence type="ECO:0000256" key="5">
    <source>
        <dbReference type="PROSITE-ProRule" id="PRU10137"/>
    </source>
</evidence>
<dbReference type="CDD" id="cd00338">
    <property type="entry name" value="Ser_Recombinase"/>
    <property type="match status" value="1"/>
</dbReference>
<reference evidence="8" key="1">
    <citation type="submission" date="2021-04" db="EMBL/GenBank/DDBJ databases">
        <title>Devosia litorisediminis sp. nov., isolated from a sand dune.</title>
        <authorList>
            <person name="Park S."/>
            <person name="Yoon J.-H."/>
        </authorList>
    </citation>
    <scope>NUCLEOTIDE SEQUENCE</scope>
    <source>
        <strain evidence="8">BSSL-BM10</strain>
    </source>
</reference>
<dbReference type="PROSITE" id="PS00397">
    <property type="entry name" value="RECOMBINASES_1"/>
    <property type="match status" value="1"/>
</dbReference>
<feature type="domain" description="Recombinase" evidence="7">
    <location>
        <begin position="183"/>
        <end position="316"/>
    </location>
</feature>
<evidence type="ECO:0000256" key="2">
    <source>
        <dbReference type="ARBA" id="ARBA00023125"/>
    </source>
</evidence>
<comment type="caution">
    <text evidence="8">The sequence shown here is derived from an EMBL/GenBank/DDBJ whole genome shotgun (WGS) entry which is preliminary data.</text>
</comment>
<dbReference type="InterPro" id="IPR006118">
    <property type="entry name" value="Recombinase_CS"/>
</dbReference>
<dbReference type="PROSITE" id="PS51737">
    <property type="entry name" value="RECOMBINASE_DNA_BIND"/>
    <property type="match status" value="1"/>
</dbReference>
<feature type="coiled-coil region" evidence="6">
    <location>
        <begin position="421"/>
        <end position="477"/>
    </location>
</feature>
<dbReference type="InterPro" id="IPR036162">
    <property type="entry name" value="Resolvase-like_N_sf"/>
</dbReference>
<dbReference type="InterPro" id="IPR006119">
    <property type="entry name" value="Resolv_N"/>
</dbReference>
<keyword evidence="1" id="KW-0229">DNA integration</keyword>
<dbReference type="Proteomes" id="UP000678281">
    <property type="component" value="Unassembled WGS sequence"/>
</dbReference>
<keyword evidence="2" id="KW-0238">DNA-binding</keyword>
<evidence type="ECO:0000256" key="1">
    <source>
        <dbReference type="ARBA" id="ARBA00022908"/>
    </source>
</evidence>
<evidence type="ECO:0000256" key="4">
    <source>
        <dbReference type="PIRSR" id="PIRSR606118-50"/>
    </source>
</evidence>
<feature type="active site" description="O-(5'-phospho-DNA)-serine intermediate" evidence="4 5">
    <location>
        <position position="35"/>
    </location>
</feature>
<evidence type="ECO:0000313" key="9">
    <source>
        <dbReference type="Proteomes" id="UP000678281"/>
    </source>
</evidence>
<organism evidence="8 9">
    <name type="scientific">Devosia litorisediminis</name>
    <dbReference type="NCBI Taxonomy" id="2829817"/>
    <lineage>
        <taxon>Bacteria</taxon>
        <taxon>Pseudomonadati</taxon>
        <taxon>Pseudomonadota</taxon>
        <taxon>Alphaproteobacteria</taxon>
        <taxon>Hyphomicrobiales</taxon>
        <taxon>Devosiaceae</taxon>
        <taxon>Devosia</taxon>
    </lineage>
</organism>
<dbReference type="AlphaFoldDB" id="A0A942EGZ7"/>
<sequence length="564" mass="61916">MSEQAAMDLSNLGTALQAELTSSKPMRVAAYLRVSTVRQADGEVSLPSQQHQIEAFCKSRNWEIVSVFVDAGASGTNPTRTELTRMLDLACSSERPFDAIIVHSYSRLYRDLIGMETAAKRMLEVGVDLVSATQPSGSDPTQQLVRQMLALFDQHVSVENAKNVTRAMRENAQQGFWNGSPPPLGYKAVAAEQRGAKIKKVLAIDEVEADTVRLIFDLYLNGDVTTGTPPLGVTAVAAWLNRHGYQTRKGSKFSVGPTHKLLTNPIYTGRGRYSIRNSARGGKHPKDEIIEFAVPPIIKQTQFEAAQQKLSDHNPRVTPPRVVTGPVLLTGLATCEHCGGGMTMSTGTSKSGKVYTYYACANRAQKGTSVCKGNRVAMPYLDSIILEAVLNRILPPDRIDRLLQKLIARRTEFAGNVDTRLNDLRSERSKVEAAINNLYQLAETGGLGIDEGLSARIQNLRTQKTKLDSTIKRILAKAAPLGQIHSEKVAAFSRTLKDKLSYGDPALRRNYLRTVVGRVIVGDKRILIIGSTHNLHRSIIEGTFSANGVHSFVQKWRALRDSNS</sequence>
<accession>A0A942EGZ7</accession>
<keyword evidence="3" id="KW-0233">DNA recombination</keyword>
<dbReference type="InterPro" id="IPR050639">
    <property type="entry name" value="SSR_resolvase"/>
</dbReference>
<gene>
    <name evidence="8" type="ORF">KD146_13765</name>
</gene>
<name>A0A942EGZ7_9HYPH</name>
<keyword evidence="9" id="KW-1185">Reference proteome</keyword>